<feature type="region of interest" description="Disordered" evidence="1">
    <location>
        <begin position="1"/>
        <end position="22"/>
    </location>
</feature>
<dbReference type="AlphaFoldDB" id="A0A5C8PDH3"/>
<reference evidence="2 3" key="1">
    <citation type="submission" date="2019-06" db="EMBL/GenBank/DDBJ databases">
        <title>New taxonomy in bacterial strain CC-CFT640, isolated from vineyard.</title>
        <authorList>
            <person name="Lin S.-Y."/>
            <person name="Tsai C.-F."/>
            <person name="Young C.-C."/>
        </authorList>
    </citation>
    <scope>NUCLEOTIDE SEQUENCE [LARGE SCALE GENOMIC DNA]</scope>
    <source>
        <strain evidence="2 3">CC-CFT640</strain>
    </source>
</reference>
<dbReference type="OrthoDB" id="8477999at2"/>
<accession>A0A5C8PDH3</accession>
<evidence type="ECO:0000256" key="1">
    <source>
        <dbReference type="SAM" id="MobiDB-lite"/>
    </source>
</evidence>
<gene>
    <name evidence="2" type="ORF">FHP25_29160</name>
</gene>
<protein>
    <submittedName>
        <fullName evidence="2">Uncharacterized protein</fullName>
    </submittedName>
</protein>
<feature type="compositionally biased region" description="Basic and acidic residues" evidence="1">
    <location>
        <begin position="7"/>
        <end position="22"/>
    </location>
</feature>
<name>A0A5C8PDH3_9HYPH</name>
<evidence type="ECO:0000313" key="2">
    <source>
        <dbReference type="EMBL" id="TXL71609.1"/>
    </source>
</evidence>
<dbReference type="EMBL" id="VDUZ01000041">
    <property type="protein sequence ID" value="TXL71609.1"/>
    <property type="molecule type" value="Genomic_DNA"/>
</dbReference>
<comment type="caution">
    <text evidence="2">The sequence shown here is derived from an EMBL/GenBank/DDBJ whole genome shotgun (WGS) entry which is preliminary data.</text>
</comment>
<sequence length="131" mass="14075">MPLQRQGRAEVPDSCELKNKSAGPRRELALLAERHDTVVGSSRKDDPRDVAHGSFDTMMSGGAGVVNSWKNKLETVLATIAPAARLAEKHRRIAKPGSARHQALSGHGRSRRDGMAWTTPSAASRSMSAPP</sequence>
<proteinExistence type="predicted"/>
<evidence type="ECO:0000313" key="3">
    <source>
        <dbReference type="Proteomes" id="UP000321638"/>
    </source>
</evidence>
<dbReference type="Proteomes" id="UP000321638">
    <property type="component" value="Unassembled WGS sequence"/>
</dbReference>
<feature type="region of interest" description="Disordered" evidence="1">
    <location>
        <begin position="91"/>
        <end position="131"/>
    </location>
</feature>
<dbReference type="RefSeq" id="WP_147850521.1">
    <property type="nucleotide sequence ID" value="NZ_VDUZ01000041.1"/>
</dbReference>
<keyword evidence="3" id="KW-1185">Reference proteome</keyword>
<feature type="compositionally biased region" description="Low complexity" evidence="1">
    <location>
        <begin position="120"/>
        <end position="131"/>
    </location>
</feature>
<organism evidence="2 3">
    <name type="scientific">Vineibacter terrae</name>
    <dbReference type="NCBI Taxonomy" id="2586908"/>
    <lineage>
        <taxon>Bacteria</taxon>
        <taxon>Pseudomonadati</taxon>
        <taxon>Pseudomonadota</taxon>
        <taxon>Alphaproteobacteria</taxon>
        <taxon>Hyphomicrobiales</taxon>
        <taxon>Vineibacter</taxon>
    </lineage>
</organism>